<reference evidence="2" key="1">
    <citation type="submission" date="2010-11" db="EMBL/GenBank/DDBJ databases">
        <title>The complete sequence of chromosome of Oceanithermus profundus DSM 14977.</title>
        <authorList>
            <consortium name="US DOE Joint Genome Institute (JGI-PGF)"/>
            <person name="Lucas S."/>
            <person name="Copeland A."/>
            <person name="Lapidus A."/>
            <person name="Bruce D."/>
            <person name="Goodwin L."/>
            <person name="Pitluck S."/>
            <person name="Kyrpides N."/>
            <person name="Mavromatis K."/>
            <person name="Pagani I."/>
            <person name="Ivanova N."/>
            <person name="Zhang X."/>
            <person name="Brettin T."/>
            <person name="Detter J.C."/>
            <person name="Tapia R."/>
            <person name="Han C."/>
            <person name="Land M."/>
            <person name="Hauser L."/>
            <person name="Markowitz V."/>
            <person name="Cheng J.-F."/>
            <person name="Hugenholtz P."/>
            <person name="Woyke T."/>
            <person name="Wu D."/>
            <person name="Tindall B."/>
            <person name="Faehnrich R."/>
            <person name="Brambilla E."/>
            <person name="Klenk H.-P."/>
            <person name="Eisen J.A."/>
        </authorList>
    </citation>
    <scope>NUCLEOTIDE SEQUENCE [LARGE SCALE GENOMIC DNA]</scope>
    <source>
        <strain evidence="2">DSM 14977 / NBRC 100410 / VKM B-2274 / 506</strain>
    </source>
</reference>
<keyword evidence="2" id="KW-1185">Reference proteome</keyword>
<dbReference type="Proteomes" id="UP000008722">
    <property type="component" value="Chromosome"/>
</dbReference>
<dbReference type="RefSeq" id="WP_013456743.1">
    <property type="nucleotide sequence ID" value="NC_014761.1"/>
</dbReference>
<gene>
    <name evidence="1" type="ordered locus">Ocepr_0109</name>
</gene>
<reference evidence="1 2" key="2">
    <citation type="journal article" date="2011" name="Stand. Genomic Sci.">
        <title>Complete genome sequence of Oceanithermus profundus type strain (506).</title>
        <authorList>
            <person name="Pati A."/>
            <person name="Zhang X."/>
            <person name="Lapidus A."/>
            <person name="Nolan M."/>
            <person name="Lucas S."/>
            <person name="Del Rio T.G."/>
            <person name="Tice H."/>
            <person name="Cheng J.F."/>
            <person name="Tapia R."/>
            <person name="Han C."/>
            <person name="Goodwin L."/>
            <person name="Pitluck S."/>
            <person name="Liolios K."/>
            <person name="Pagani I."/>
            <person name="Ivanova N."/>
            <person name="Mavromatis K."/>
            <person name="Chen A."/>
            <person name="Palaniappan K."/>
            <person name="Hauser L."/>
            <person name="Jeffries C.D."/>
            <person name="Brambilla E.M."/>
            <person name="Rohl A."/>
            <person name="Mwirichia R."/>
            <person name="Rohde M."/>
            <person name="Tindall B.J."/>
            <person name="Sikorski J."/>
            <person name="Wirth R."/>
            <person name="Goker M."/>
            <person name="Woyke T."/>
            <person name="Detter J.C."/>
            <person name="Bristow J."/>
            <person name="Eisen J.A."/>
            <person name="Markowitz V."/>
            <person name="Hugenholtz P."/>
            <person name="Kyrpides N.C."/>
            <person name="Klenk H.P."/>
            <person name="Land M."/>
        </authorList>
    </citation>
    <scope>NUCLEOTIDE SEQUENCE [LARGE SCALE GENOMIC DNA]</scope>
    <source>
        <strain evidence="2">DSM 14977 / NBRC 100410 / VKM B-2274 / 506</strain>
    </source>
</reference>
<dbReference type="HOGENOM" id="CLU_3082439_0_0_0"/>
<sequence>MGQRLEPFDDWTAYAEPLDAGRWAVDFAAGGKTVLSVLVDLPGGRVLAVEAP</sequence>
<evidence type="ECO:0000313" key="1">
    <source>
        <dbReference type="EMBL" id="ADR35573.1"/>
    </source>
</evidence>
<name>E4U5L5_OCEP5</name>
<accession>E4U5L5</accession>
<protein>
    <submittedName>
        <fullName evidence="1">Uncharacterized protein</fullName>
    </submittedName>
</protein>
<dbReference type="AlphaFoldDB" id="E4U5L5"/>
<dbReference type="KEGG" id="opr:Ocepr_0109"/>
<organism evidence="1 2">
    <name type="scientific">Oceanithermus profundus (strain DSM 14977 / NBRC 100410 / VKM B-2274 / 506)</name>
    <dbReference type="NCBI Taxonomy" id="670487"/>
    <lineage>
        <taxon>Bacteria</taxon>
        <taxon>Thermotogati</taxon>
        <taxon>Deinococcota</taxon>
        <taxon>Deinococci</taxon>
        <taxon>Thermales</taxon>
        <taxon>Thermaceae</taxon>
        <taxon>Oceanithermus</taxon>
    </lineage>
</organism>
<evidence type="ECO:0000313" key="2">
    <source>
        <dbReference type="Proteomes" id="UP000008722"/>
    </source>
</evidence>
<proteinExistence type="predicted"/>
<dbReference type="EMBL" id="CP002361">
    <property type="protein sequence ID" value="ADR35573.1"/>
    <property type="molecule type" value="Genomic_DNA"/>
</dbReference>